<dbReference type="NCBIfam" id="TIGR02669">
    <property type="entry name" value="SpoIID_LytB"/>
    <property type="match status" value="1"/>
</dbReference>
<dbReference type="InterPro" id="IPR014225">
    <property type="entry name" value="Spore_II_D_firmicutes"/>
</dbReference>
<dbReference type="InterPro" id="IPR013486">
    <property type="entry name" value="SpoIID/LytB"/>
</dbReference>
<accession>A0ABS6ESB2</accession>
<feature type="domain" description="Sporulation stage II protein D amidase enhancer LytB N-terminal" evidence="3">
    <location>
        <begin position="83"/>
        <end position="183"/>
    </location>
</feature>
<name>A0ABS6ESB2_9FIRM</name>
<gene>
    <name evidence="4" type="primary">spoIID</name>
    <name evidence="4" type="ORF">KQI75_08095</name>
</gene>
<comment type="caution">
    <text evidence="4">The sequence shown here is derived from an EMBL/GenBank/DDBJ whole genome shotgun (WGS) entry which is preliminary data.</text>
</comment>
<dbReference type="InterPro" id="IPR013693">
    <property type="entry name" value="SpoIID/LytB_N"/>
</dbReference>
<dbReference type="EMBL" id="JAHLQI010000003">
    <property type="protein sequence ID" value="MBU5490581.1"/>
    <property type="molecule type" value="Genomic_DNA"/>
</dbReference>
<evidence type="ECO:0000256" key="2">
    <source>
        <dbReference type="SAM" id="SignalP"/>
    </source>
</evidence>
<keyword evidence="2" id="KW-0732">Signal</keyword>
<dbReference type="RefSeq" id="WP_216470229.1">
    <property type="nucleotide sequence ID" value="NZ_JAHLQI010000003.1"/>
</dbReference>
<feature type="signal peptide" evidence="2">
    <location>
        <begin position="1"/>
        <end position="22"/>
    </location>
</feature>
<feature type="chain" id="PRO_5046352169" evidence="2">
    <location>
        <begin position="23"/>
        <end position="353"/>
    </location>
</feature>
<sequence>MKRILFRVFFIIFLAFVLPVAAAHYKNMAETTEKIHIVNNVENNLDVQNSDTKNAKNDEPPASPAKNDGTPSRTITVLIHGDVHEMTLEDYTAGALAAEMPASFPEEALKAQAVAARTFAVYKQSLGTDTQHPNAAVCADYTHCAAFVDLDTEAKQQWGSNAAAWTEKIKTAVRETNGQVVTYNGTPIAAVFHSAAAKQTEAAVSVWGTDIPYLTTVDSDGDADCPKYDASVTFGAEEFRQIMLSKFPDINLTGLPKTWFTDIDTSEAGGVRTCKIGEQELKGTEVRALFGLNSTHFTIKTTDTSLTFHTQGYGHGVGMSQYGARNMAENGKSYREILTHYYTDTQITALGAQ</sequence>
<reference evidence="4 5" key="1">
    <citation type="submission" date="2021-06" db="EMBL/GenBank/DDBJ databases">
        <authorList>
            <person name="Sun Q."/>
            <person name="Li D."/>
        </authorList>
    </citation>
    <scope>NUCLEOTIDE SEQUENCE [LARGE SCALE GENOMIC DNA]</scope>
    <source>
        <strain evidence="4 5">MSJd-7</strain>
    </source>
</reference>
<feature type="region of interest" description="Disordered" evidence="1">
    <location>
        <begin position="48"/>
        <end position="73"/>
    </location>
</feature>
<dbReference type="NCBIfam" id="TIGR02870">
    <property type="entry name" value="spore_II_D"/>
    <property type="match status" value="1"/>
</dbReference>
<evidence type="ECO:0000313" key="5">
    <source>
        <dbReference type="Proteomes" id="UP000783588"/>
    </source>
</evidence>
<organism evidence="4 5">
    <name type="scientific">Butyricicoccus intestinisimiae</name>
    <dbReference type="NCBI Taxonomy" id="2841509"/>
    <lineage>
        <taxon>Bacteria</taxon>
        <taxon>Bacillati</taxon>
        <taxon>Bacillota</taxon>
        <taxon>Clostridia</taxon>
        <taxon>Eubacteriales</taxon>
        <taxon>Butyricicoccaceae</taxon>
        <taxon>Butyricicoccus</taxon>
    </lineage>
</organism>
<evidence type="ECO:0000259" key="3">
    <source>
        <dbReference type="Pfam" id="PF08486"/>
    </source>
</evidence>
<proteinExistence type="predicted"/>
<evidence type="ECO:0000256" key="1">
    <source>
        <dbReference type="SAM" id="MobiDB-lite"/>
    </source>
</evidence>
<dbReference type="Pfam" id="PF08486">
    <property type="entry name" value="SpoIID"/>
    <property type="match status" value="1"/>
</dbReference>
<keyword evidence="5" id="KW-1185">Reference proteome</keyword>
<evidence type="ECO:0000313" key="4">
    <source>
        <dbReference type="EMBL" id="MBU5490581.1"/>
    </source>
</evidence>
<protein>
    <submittedName>
        <fullName evidence="4">Stage II sporulation protein D</fullName>
    </submittedName>
</protein>
<dbReference type="Proteomes" id="UP000783588">
    <property type="component" value="Unassembled WGS sequence"/>
</dbReference>